<dbReference type="Gene3D" id="3.40.630.30">
    <property type="match status" value="1"/>
</dbReference>
<protein>
    <submittedName>
        <fullName evidence="2">GNAT family N-acetyltransferase</fullName>
    </submittedName>
</protein>
<accession>A0AA41PWW0</accession>
<dbReference type="Proteomes" id="UP001165378">
    <property type="component" value="Unassembled WGS sequence"/>
</dbReference>
<evidence type="ECO:0000313" key="2">
    <source>
        <dbReference type="EMBL" id="MCF2526329.1"/>
    </source>
</evidence>
<reference evidence="2" key="1">
    <citation type="submission" date="2022-01" db="EMBL/GenBank/DDBJ databases">
        <title>Genome-Based Taxonomic Classification of the Phylum Actinobacteria.</title>
        <authorList>
            <person name="Gao Y."/>
        </authorList>
    </citation>
    <scope>NUCLEOTIDE SEQUENCE</scope>
    <source>
        <strain evidence="2">KLBMP 8922</strain>
    </source>
</reference>
<sequence length="297" mass="32397">MTATENSRMANGSAPSAPPEGGILGPDAFLAAAAEFLGDDALADPAARVDGLDSLERLELLEWIAGLGAPLDTDEALGAATIGQVYALYARAAEAARDRRPAAQHGPGPGGGLLRGRYFQLEPVSPEVMPYLYQLAISSEVGYRWRFRGSVPDYPTFEATFWQGSLAQFVAVDLESEMPAGHVVCYNPDHGQGYAYLGAVFAPGHTGSGRPVDAVRTFARYVFTTWSFRKLYMEVPGFNYPQIRSGAKDWFAVEGQLRDHDYYDGRYWDHYTLAVYRDHIGLPEIAAPRRADRGAPA</sequence>
<gene>
    <name evidence="2" type="ORF">LZ495_03710</name>
</gene>
<keyword evidence="3" id="KW-1185">Reference proteome</keyword>
<organism evidence="2 3">
    <name type="scientific">Yinghuangia soli</name>
    <dbReference type="NCBI Taxonomy" id="2908204"/>
    <lineage>
        <taxon>Bacteria</taxon>
        <taxon>Bacillati</taxon>
        <taxon>Actinomycetota</taxon>
        <taxon>Actinomycetes</taxon>
        <taxon>Kitasatosporales</taxon>
        <taxon>Streptomycetaceae</taxon>
        <taxon>Yinghuangia</taxon>
    </lineage>
</organism>
<evidence type="ECO:0000313" key="3">
    <source>
        <dbReference type="Proteomes" id="UP001165378"/>
    </source>
</evidence>
<evidence type="ECO:0000256" key="1">
    <source>
        <dbReference type="SAM" id="MobiDB-lite"/>
    </source>
</evidence>
<proteinExistence type="predicted"/>
<dbReference type="SUPFAM" id="SSF55729">
    <property type="entry name" value="Acyl-CoA N-acyltransferases (Nat)"/>
    <property type="match status" value="1"/>
</dbReference>
<feature type="compositionally biased region" description="Polar residues" evidence="1">
    <location>
        <begin position="1"/>
        <end position="14"/>
    </location>
</feature>
<dbReference type="InterPro" id="IPR016181">
    <property type="entry name" value="Acyl_CoA_acyltransferase"/>
</dbReference>
<dbReference type="EMBL" id="JAKFHA010000001">
    <property type="protein sequence ID" value="MCF2526329.1"/>
    <property type="molecule type" value="Genomic_DNA"/>
</dbReference>
<feature type="region of interest" description="Disordered" evidence="1">
    <location>
        <begin position="1"/>
        <end position="22"/>
    </location>
</feature>
<dbReference type="RefSeq" id="WP_235050371.1">
    <property type="nucleotide sequence ID" value="NZ_JAKFHA010000001.1"/>
</dbReference>
<comment type="caution">
    <text evidence="2">The sequence shown here is derived from an EMBL/GenBank/DDBJ whole genome shotgun (WGS) entry which is preliminary data.</text>
</comment>
<dbReference type="AlphaFoldDB" id="A0AA41PWW0"/>
<name>A0AA41PWW0_9ACTN</name>